<keyword evidence="2" id="KW-1185">Reference proteome</keyword>
<keyword evidence="1" id="KW-0449">Lipoprotein</keyword>
<dbReference type="PROSITE" id="PS51257">
    <property type="entry name" value="PROKAR_LIPOPROTEIN"/>
    <property type="match status" value="1"/>
</dbReference>
<proteinExistence type="predicted"/>
<dbReference type="EMBL" id="MN585993">
    <property type="protein sequence ID" value="QGJ90095.1"/>
    <property type="molecule type" value="Genomic_DNA"/>
</dbReference>
<dbReference type="KEGG" id="vg:55624493"/>
<sequence length="46" mass="4784">MAAARNGHSAMKALAALLISTIVLTGCEAPRGTTDEHPVYATCVNR</sequence>
<name>A0A649VDE1_9CAUD</name>
<dbReference type="GeneID" id="55624493"/>
<dbReference type="Proteomes" id="UP000423609">
    <property type="component" value="Segment"/>
</dbReference>
<reference evidence="1 2" key="1">
    <citation type="submission" date="2019-10" db="EMBL/GenBank/DDBJ databases">
        <authorList>
            <person name="Garlena R.A."/>
            <person name="Russell D.A."/>
            <person name="Pope W.H."/>
            <person name="Jacobs-Sera D."/>
            <person name="Hatfull G.F."/>
        </authorList>
    </citation>
    <scope>NUCLEOTIDE SEQUENCE [LARGE SCALE GENOMIC DNA]</scope>
</reference>
<protein>
    <submittedName>
        <fullName evidence="1">Lipoprotein domain protein</fullName>
    </submittedName>
</protein>
<evidence type="ECO:0000313" key="2">
    <source>
        <dbReference type="Proteomes" id="UP000423609"/>
    </source>
</evidence>
<evidence type="ECO:0000313" key="1">
    <source>
        <dbReference type="EMBL" id="QGJ90095.1"/>
    </source>
</evidence>
<gene>
    <name evidence="1" type="primary">56</name>
    <name evidence="1" type="ORF">PBI_INDLULAMITHI_56</name>
</gene>
<organism evidence="1 2">
    <name type="scientific">Mycobacterium phage Indlulamithi</name>
    <dbReference type="NCBI Taxonomy" id="2656582"/>
    <lineage>
        <taxon>Viruses</taxon>
        <taxon>Duplodnaviria</taxon>
        <taxon>Heunggongvirae</taxon>
        <taxon>Uroviricota</taxon>
        <taxon>Caudoviricetes</taxon>
        <taxon>Indlulamithivirus</taxon>
        <taxon>Indlulamithivirus indlulamithi</taxon>
    </lineage>
</organism>
<accession>A0A649VDE1</accession>
<dbReference type="RefSeq" id="YP_009853808.1">
    <property type="nucleotide sequence ID" value="NC_048824.1"/>
</dbReference>